<reference evidence="1 2" key="1">
    <citation type="journal article" date="2024" name="Ann. Entomol. Soc. Am.">
        <title>Genomic analyses of the southern and eastern yellowjacket wasps (Hymenoptera: Vespidae) reveal evolutionary signatures of social life.</title>
        <authorList>
            <person name="Catto M.A."/>
            <person name="Caine P.B."/>
            <person name="Orr S.E."/>
            <person name="Hunt B.G."/>
            <person name="Goodisman M.A.D."/>
        </authorList>
    </citation>
    <scope>NUCLEOTIDE SEQUENCE [LARGE SCALE GENOMIC DNA]</scope>
    <source>
        <strain evidence="1">232</strain>
        <tissue evidence="1">Head and thorax</tissue>
    </source>
</reference>
<organism evidence="1 2">
    <name type="scientific">Vespula maculifrons</name>
    <name type="common">Eastern yellow jacket</name>
    <name type="synonym">Wasp</name>
    <dbReference type="NCBI Taxonomy" id="7453"/>
    <lineage>
        <taxon>Eukaryota</taxon>
        <taxon>Metazoa</taxon>
        <taxon>Ecdysozoa</taxon>
        <taxon>Arthropoda</taxon>
        <taxon>Hexapoda</taxon>
        <taxon>Insecta</taxon>
        <taxon>Pterygota</taxon>
        <taxon>Neoptera</taxon>
        <taxon>Endopterygota</taxon>
        <taxon>Hymenoptera</taxon>
        <taxon>Apocrita</taxon>
        <taxon>Aculeata</taxon>
        <taxon>Vespoidea</taxon>
        <taxon>Vespidae</taxon>
        <taxon>Vespinae</taxon>
        <taxon>Vespula</taxon>
    </lineage>
</organism>
<evidence type="ECO:0000313" key="1">
    <source>
        <dbReference type="EMBL" id="KAL2743471.1"/>
    </source>
</evidence>
<accession>A0ABD2CEH5</accession>
<gene>
    <name evidence="1" type="ORF">V1477_008960</name>
</gene>
<evidence type="ECO:0000313" key="2">
    <source>
        <dbReference type="Proteomes" id="UP001607303"/>
    </source>
</evidence>
<name>A0ABD2CEH5_VESMC</name>
<dbReference type="Proteomes" id="UP001607303">
    <property type="component" value="Unassembled WGS sequence"/>
</dbReference>
<dbReference type="EMBL" id="JAYRBN010000056">
    <property type="protein sequence ID" value="KAL2743471.1"/>
    <property type="molecule type" value="Genomic_DNA"/>
</dbReference>
<sequence length="76" mass="9134">MWTTNLELTKPTPCDERSKRTEATDVLITYTYTYETKQQYCSDAYKLYKALRKISQLFRNISCRLLNKQIWLIAFL</sequence>
<keyword evidence="2" id="KW-1185">Reference proteome</keyword>
<comment type="caution">
    <text evidence="1">The sequence shown here is derived from an EMBL/GenBank/DDBJ whole genome shotgun (WGS) entry which is preliminary data.</text>
</comment>
<protein>
    <submittedName>
        <fullName evidence="1">Uncharacterized protein</fullName>
    </submittedName>
</protein>
<dbReference type="AlphaFoldDB" id="A0ABD2CEH5"/>
<proteinExistence type="predicted"/>